<dbReference type="Proteomes" id="UP001170959">
    <property type="component" value="Unassembled WGS sequence"/>
</dbReference>
<sequence length="159" mass="18357">MIKLSLILVTIYIVYYAGIIVFDLFFQKEKVIITDISEEFSLVDIQKEEAVSVGIEDVEPMITPKTFETKAEFFETSSDAEADIEDLRKKFEAEEELEKTSAISELINEEKEIVPKQEENEETEKQQNNADWKSLMKLSETSVQMVANYEGQKVYHSIL</sequence>
<dbReference type="AlphaFoldDB" id="A0AAJ1V719"/>
<protein>
    <submittedName>
        <fullName evidence="3">Uncharacterized protein</fullName>
    </submittedName>
</protein>
<evidence type="ECO:0000313" key="4">
    <source>
        <dbReference type="Proteomes" id="UP001170959"/>
    </source>
</evidence>
<reference evidence="3" key="1">
    <citation type="submission" date="2020-06" db="EMBL/GenBank/DDBJ databases">
        <authorList>
            <person name="Dong N."/>
        </authorList>
    </citation>
    <scope>NUCLEOTIDE SEQUENCE</scope>
    <source>
        <strain evidence="3">R655-4</strain>
    </source>
</reference>
<gene>
    <name evidence="3" type="ORF">HX001_06405</name>
</gene>
<keyword evidence="2" id="KW-0812">Transmembrane</keyword>
<dbReference type="RefSeq" id="WP_286492332.1">
    <property type="nucleotide sequence ID" value="NZ_JACAGJ010000003.1"/>
</dbReference>
<dbReference type="EMBL" id="JACAGJ010000003">
    <property type="protein sequence ID" value="MDM1072126.1"/>
    <property type="molecule type" value="Genomic_DNA"/>
</dbReference>
<proteinExistence type="predicted"/>
<evidence type="ECO:0000256" key="2">
    <source>
        <dbReference type="SAM" id="Phobius"/>
    </source>
</evidence>
<accession>A0AAJ1V719</accession>
<feature type="transmembrane region" description="Helical" evidence="2">
    <location>
        <begin position="6"/>
        <end position="26"/>
    </location>
</feature>
<keyword evidence="2" id="KW-1133">Transmembrane helix</keyword>
<organism evidence="3 4">
    <name type="scientific">Empedobacter brevis</name>
    <dbReference type="NCBI Taxonomy" id="247"/>
    <lineage>
        <taxon>Bacteria</taxon>
        <taxon>Pseudomonadati</taxon>
        <taxon>Bacteroidota</taxon>
        <taxon>Flavobacteriia</taxon>
        <taxon>Flavobacteriales</taxon>
        <taxon>Weeksellaceae</taxon>
        <taxon>Empedobacter</taxon>
    </lineage>
</organism>
<feature type="compositionally biased region" description="Basic and acidic residues" evidence="1">
    <location>
        <begin position="108"/>
        <end position="118"/>
    </location>
</feature>
<evidence type="ECO:0000256" key="1">
    <source>
        <dbReference type="SAM" id="MobiDB-lite"/>
    </source>
</evidence>
<evidence type="ECO:0000313" key="3">
    <source>
        <dbReference type="EMBL" id="MDM1072126.1"/>
    </source>
</evidence>
<keyword evidence="2" id="KW-0472">Membrane</keyword>
<reference evidence="3" key="2">
    <citation type="journal article" date="2022" name="Sci. Total Environ.">
        <title>Prevalence, transmission, and molecular epidemiology of tet(X)-positive bacteria among humans, animals, and environmental niches in China: An epidemiological, and genomic-based study.</title>
        <authorList>
            <person name="Dong N."/>
            <person name="Zeng Y."/>
            <person name="Cai C."/>
            <person name="Sun C."/>
            <person name="Lu J."/>
            <person name="Liu C."/>
            <person name="Zhou H."/>
            <person name="Sun Q."/>
            <person name="Shu L."/>
            <person name="Wang H."/>
            <person name="Wang Y."/>
            <person name="Wang S."/>
            <person name="Wu C."/>
            <person name="Chan E.W."/>
            <person name="Chen G."/>
            <person name="Shen Z."/>
            <person name="Chen S."/>
            <person name="Zhang R."/>
        </authorList>
    </citation>
    <scope>NUCLEOTIDE SEQUENCE</scope>
    <source>
        <strain evidence="3">R655-4</strain>
    </source>
</reference>
<comment type="caution">
    <text evidence="3">The sequence shown here is derived from an EMBL/GenBank/DDBJ whole genome shotgun (WGS) entry which is preliminary data.</text>
</comment>
<feature type="region of interest" description="Disordered" evidence="1">
    <location>
        <begin position="108"/>
        <end position="133"/>
    </location>
</feature>
<name>A0AAJ1V719_9FLAO</name>